<proteinExistence type="inferred from homology"/>
<organism evidence="6">
    <name type="scientific">Tetraodon nigroviridis</name>
    <name type="common">Spotted green pufferfish</name>
    <name type="synonym">Chelonodon nigroviridis</name>
    <dbReference type="NCBI Taxonomy" id="99883"/>
    <lineage>
        <taxon>Eukaryota</taxon>
        <taxon>Metazoa</taxon>
        <taxon>Chordata</taxon>
        <taxon>Craniata</taxon>
        <taxon>Vertebrata</taxon>
        <taxon>Euteleostomi</taxon>
        <taxon>Actinopterygii</taxon>
        <taxon>Neopterygii</taxon>
        <taxon>Teleostei</taxon>
        <taxon>Neoteleostei</taxon>
        <taxon>Acanthomorphata</taxon>
        <taxon>Eupercaria</taxon>
        <taxon>Tetraodontiformes</taxon>
        <taxon>Tetradontoidea</taxon>
        <taxon>Tetraodontidae</taxon>
        <taxon>Tetraodon</taxon>
    </lineage>
</organism>
<dbReference type="OrthoDB" id="19659at2759"/>
<dbReference type="AlphaFoldDB" id="Q4SHM1"/>
<dbReference type="InterPro" id="IPR028119">
    <property type="entry name" value="Snapin/Pallidin/Snn1"/>
</dbReference>
<dbReference type="KEGG" id="tng:GSTEN00018090G001"/>
<evidence type="ECO:0000313" key="6">
    <source>
        <dbReference type="EMBL" id="CAF99861.1"/>
    </source>
</evidence>
<protein>
    <recommendedName>
        <fullName evidence="3 5">Biogenesis of lysosome-related organelles complex 1 subunit 6</fullName>
        <shortName evidence="5">BLOC-1 subunit 6</shortName>
    </recommendedName>
</protein>
<dbReference type="PANTHER" id="PTHR31328:SF2">
    <property type="entry name" value="BIOGENESIS OF LYSOSOME-RELATED ORGANELLES COMPLEX 1 SUBUNIT 6"/>
    <property type="match status" value="1"/>
</dbReference>
<accession>Q4SHM1</accession>
<dbReference type="Pfam" id="PF14712">
    <property type="entry name" value="Snapin_Pallidin"/>
    <property type="match status" value="1"/>
</dbReference>
<comment type="caution">
    <text evidence="6">The sequence shown here is derived from an EMBL/GenBank/DDBJ whole genome shotgun (WGS) entry which is preliminary data.</text>
</comment>
<sequence>MPLFSSAFKQKVEQHKRLVHFFQKRWGWTDVLQMDAEVMERPPSSQNEELRRLEVRQREDAAAAEEVFVDKETVAKLSEGLLAHYLPDLQKSQGTLHELTQNQLILLDTLDQEVTKFREFNALLDLNSLFTEAKVYHNKLVNIRKEMITIHEKTTKLKKRALKLQQQKQKEFLEKEQQREKELERERQLIAKPAKRN</sequence>
<reference evidence="6" key="2">
    <citation type="submission" date="2004-02" db="EMBL/GenBank/DDBJ databases">
        <authorList>
            <consortium name="Genoscope"/>
            <consortium name="Whitehead Institute Centre for Genome Research"/>
        </authorList>
    </citation>
    <scope>NUCLEOTIDE SEQUENCE</scope>
</reference>
<comment type="subcellular location">
    <subcellularLocation>
        <location evidence="1">Cytoplasm</location>
    </subcellularLocation>
</comment>
<evidence type="ECO:0000256" key="5">
    <source>
        <dbReference type="PIRNR" id="PIRNR037609"/>
    </source>
</evidence>
<evidence type="ECO:0000256" key="4">
    <source>
        <dbReference type="ARBA" id="ARBA00022490"/>
    </source>
</evidence>
<evidence type="ECO:0000256" key="3">
    <source>
        <dbReference type="ARBA" id="ARBA00019579"/>
    </source>
</evidence>
<dbReference type="InterPro" id="IPR017242">
    <property type="entry name" value="BLOC-1_pallidin"/>
</dbReference>
<evidence type="ECO:0000256" key="1">
    <source>
        <dbReference type="ARBA" id="ARBA00004496"/>
    </source>
</evidence>
<comment type="similarity">
    <text evidence="2 5">Belongs to the BLOC1S6 family.</text>
</comment>
<name>Q4SHM1_TETNG</name>
<dbReference type="EMBL" id="CAAE01014581">
    <property type="protein sequence ID" value="CAF99861.1"/>
    <property type="molecule type" value="Genomic_DNA"/>
</dbReference>
<evidence type="ECO:0000256" key="2">
    <source>
        <dbReference type="ARBA" id="ARBA00005767"/>
    </source>
</evidence>
<dbReference type="PIRSF" id="PIRSF037609">
    <property type="entry name" value="BLOC-1_complex_pallidin"/>
    <property type="match status" value="1"/>
</dbReference>
<keyword evidence="4" id="KW-0963">Cytoplasm</keyword>
<gene>
    <name evidence="6" type="ORF">GSTENG00018090001</name>
</gene>
<dbReference type="GO" id="GO:0031083">
    <property type="term" value="C:BLOC-1 complex"/>
    <property type="evidence" value="ECO:0007669"/>
    <property type="project" value="TreeGrafter"/>
</dbReference>
<dbReference type="GO" id="GO:0030133">
    <property type="term" value="C:transport vesicle"/>
    <property type="evidence" value="ECO:0007669"/>
    <property type="project" value="TreeGrafter"/>
</dbReference>
<reference evidence="6" key="1">
    <citation type="journal article" date="2004" name="Nature">
        <title>Genome duplication in the teleost fish Tetraodon nigroviridis reveals the early vertebrate proto-karyotype.</title>
        <authorList>
            <person name="Jaillon O."/>
            <person name="Aury J.-M."/>
            <person name="Brunet F."/>
            <person name="Petit J.-L."/>
            <person name="Stange-Thomann N."/>
            <person name="Mauceli E."/>
            <person name="Bouneau L."/>
            <person name="Fischer C."/>
            <person name="Ozouf-Costaz C."/>
            <person name="Bernot A."/>
            <person name="Nicaud S."/>
            <person name="Jaffe D."/>
            <person name="Fisher S."/>
            <person name="Lutfalla G."/>
            <person name="Dossat C."/>
            <person name="Segurens B."/>
            <person name="Dasilva C."/>
            <person name="Salanoubat M."/>
            <person name="Levy M."/>
            <person name="Boudet N."/>
            <person name="Castellano S."/>
            <person name="Anthouard V."/>
            <person name="Jubin C."/>
            <person name="Castelli V."/>
            <person name="Katinka M."/>
            <person name="Vacherie B."/>
            <person name="Biemont C."/>
            <person name="Skalli Z."/>
            <person name="Cattolico L."/>
            <person name="Poulain J."/>
            <person name="De Berardinis V."/>
            <person name="Cruaud C."/>
            <person name="Duprat S."/>
            <person name="Brottier P."/>
            <person name="Coutanceau J.-P."/>
            <person name="Gouzy J."/>
            <person name="Parra G."/>
            <person name="Lardier G."/>
            <person name="Chapple C."/>
            <person name="McKernan K.J."/>
            <person name="McEwan P."/>
            <person name="Bosak S."/>
            <person name="Kellis M."/>
            <person name="Volff J.-N."/>
            <person name="Guigo R."/>
            <person name="Zody M.C."/>
            <person name="Mesirov J."/>
            <person name="Lindblad-Toh K."/>
            <person name="Birren B."/>
            <person name="Nusbaum C."/>
            <person name="Kahn D."/>
            <person name="Robinson-Rechavi M."/>
            <person name="Laudet V."/>
            <person name="Schachter V."/>
            <person name="Quetier F."/>
            <person name="Saurin W."/>
            <person name="Scarpelli C."/>
            <person name="Wincker P."/>
            <person name="Lander E.S."/>
            <person name="Weissenbach J."/>
            <person name="Roest Crollius H."/>
        </authorList>
    </citation>
    <scope>NUCLEOTIDE SEQUENCE [LARGE SCALE GENOMIC DNA]</scope>
</reference>
<comment type="function">
    <text evidence="5">Component of the BLOC-1 complex, a complex that is required for normal biogenesis of lysosome-related organelles (LRO), such as platelet dense granules and melanosomes. In concert with the AP-3 complex, the BLOC-1 complex is required to target membrane protein cargos into vesicles assembled at cell bodies for delivery into neurites and nerve terminals. The BLOC-1 complex, in association with SNARE proteins, is also proposed to be involved in neurite extension. May play a role in intracellular vesicle trafficking, particularly in the vesicle-docking and fusion process.</text>
</comment>
<dbReference type="PANTHER" id="PTHR31328">
    <property type="entry name" value="BIOGENESIS OF LYSOSOME-RELATED ORGANELLES COMPLEX 1 SUBUNIT 6"/>
    <property type="match status" value="1"/>
</dbReference>